<dbReference type="Gene3D" id="3.40.50.2000">
    <property type="entry name" value="Glycogen Phosphorylase B"/>
    <property type="match status" value="2"/>
</dbReference>
<dbReference type="CDD" id="cd03784">
    <property type="entry name" value="GT1_Gtf-like"/>
    <property type="match status" value="1"/>
</dbReference>
<evidence type="ECO:0000256" key="1">
    <source>
        <dbReference type="ARBA" id="ARBA00022679"/>
    </source>
</evidence>
<sequence length="528" mass="59348">MTRPTALEKKNIFFWALPVWGHSKPLCAFVIRLLKARSNVVVTVFTASLVYSKILDEIDRISDDVDLSKEDIKKRLHVIDILGQQELSNLIATHSPEIVSAFTALWNGEPIKCLSSGAVFSNLPRPVVAVIDPFQGYVFEAVREISLPSGKLPLYSWMTATIGACVRLFGPKELGAIAPSGRLDMKTIRYYSVEDLPKIGNLNLPSTGRLLQMPGVPTMYDYEYVPQDVPLIAMGSIMEEIGRMYIPEFDGMFSATTSAFEGEAMTTWNRWFESMGQVHYPIGPLSTEKAGVDGEVGKVVDPTHAPVAAFLDQMQTRYGEHSVLYISFGSMFYPSDQDKLWTVIEEFLRNGFPVIFARAGSTQTDEEEKRLQVLRDSPIALVLKWAPQEVILSHPATGWFLSHGGWNSTQEALKFRVPQIFWPFGGDQSYNAAQMSRTHKAAFELFNIRSANSQTPFIFENSDRPPTFTLDAVKDEIKNLIVKLRGEEGSIARNNLRRLADEHCKGWEENGEARQNLEAFMRKFVDMA</sequence>
<dbReference type="AlphaFoldDB" id="A0A8H5GPW0"/>
<dbReference type="SUPFAM" id="SSF53756">
    <property type="entry name" value="UDP-Glycosyltransferase/glycogen phosphorylase"/>
    <property type="match status" value="1"/>
</dbReference>
<evidence type="ECO:0000313" key="3">
    <source>
        <dbReference type="Proteomes" id="UP000559256"/>
    </source>
</evidence>
<keyword evidence="1" id="KW-0808">Transferase</keyword>
<dbReference type="EMBL" id="JAACJM010000014">
    <property type="protein sequence ID" value="KAF5368908.1"/>
    <property type="molecule type" value="Genomic_DNA"/>
</dbReference>
<dbReference type="Pfam" id="PF00201">
    <property type="entry name" value="UDPGT"/>
    <property type="match status" value="1"/>
</dbReference>
<protein>
    <recommendedName>
        <fullName evidence="4">UDP-Glycosyltransferase/glycogen phosphorylase</fullName>
    </recommendedName>
</protein>
<dbReference type="GO" id="GO:0008194">
    <property type="term" value="F:UDP-glycosyltransferase activity"/>
    <property type="evidence" value="ECO:0007669"/>
    <property type="project" value="InterPro"/>
</dbReference>
<dbReference type="PANTHER" id="PTHR48045">
    <property type="entry name" value="UDP-GLYCOSYLTRANSFERASE 72B1"/>
    <property type="match status" value="1"/>
</dbReference>
<comment type="caution">
    <text evidence="2">The sequence shown here is derived from an EMBL/GenBank/DDBJ whole genome shotgun (WGS) entry which is preliminary data.</text>
</comment>
<dbReference type="PANTHER" id="PTHR48045:SF34">
    <property type="entry name" value="ISOFLAVONE 7-O-GLUCOSYLTRANSFERASE 1-LIKE"/>
    <property type="match status" value="1"/>
</dbReference>
<proteinExistence type="predicted"/>
<dbReference type="Proteomes" id="UP000559256">
    <property type="component" value="Unassembled WGS sequence"/>
</dbReference>
<dbReference type="OrthoDB" id="5835829at2759"/>
<evidence type="ECO:0000313" key="2">
    <source>
        <dbReference type="EMBL" id="KAF5368908.1"/>
    </source>
</evidence>
<reference evidence="2 3" key="1">
    <citation type="journal article" date="2020" name="ISME J.">
        <title>Uncovering the hidden diversity of litter-decomposition mechanisms in mushroom-forming fungi.</title>
        <authorList>
            <person name="Floudas D."/>
            <person name="Bentzer J."/>
            <person name="Ahren D."/>
            <person name="Johansson T."/>
            <person name="Persson P."/>
            <person name="Tunlid A."/>
        </authorList>
    </citation>
    <scope>NUCLEOTIDE SEQUENCE [LARGE SCALE GENOMIC DNA]</scope>
    <source>
        <strain evidence="2 3">CBS 291.85</strain>
    </source>
</reference>
<gene>
    <name evidence="2" type="ORF">D9758_003081</name>
</gene>
<dbReference type="InterPro" id="IPR002213">
    <property type="entry name" value="UDP_glucos_trans"/>
</dbReference>
<organism evidence="2 3">
    <name type="scientific">Tetrapyrgos nigripes</name>
    <dbReference type="NCBI Taxonomy" id="182062"/>
    <lineage>
        <taxon>Eukaryota</taxon>
        <taxon>Fungi</taxon>
        <taxon>Dikarya</taxon>
        <taxon>Basidiomycota</taxon>
        <taxon>Agaricomycotina</taxon>
        <taxon>Agaricomycetes</taxon>
        <taxon>Agaricomycetidae</taxon>
        <taxon>Agaricales</taxon>
        <taxon>Marasmiineae</taxon>
        <taxon>Marasmiaceae</taxon>
        <taxon>Tetrapyrgos</taxon>
    </lineage>
</organism>
<evidence type="ECO:0008006" key="4">
    <source>
        <dbReference type="Google" id="ProtNLM"/>
    </source>
</evidence>
<accession>A0A8H5GPW0</accession>
<keyword evidence="3" id="KW-1185">Reference proteome</keyword>
<name>A0A8H5GPW0_9AGAR</name>